<accession>A0A6J5E5L0</accession>
<evidence type="ECO:0008006" key="4">
    <source>
        <dbReference type="Google" id="ProtNLM"/>
    </source>
</evidence>
<sequence length="82" mass="9210">MLKRQFFAVLLAFIAMESVAFAASQDEEDKACRSDAFRLCSSEIPNKDKIEACMKQHYDQLSPPCKKMFQSSSSDNGTHDGK</sequence>
<dbReference type="EMBL" id="CADIKF010000027">
    <property type="protein sequence ID" value="CAB3760904.1"/>
    <property type="molecule type" value="Genomic_DNA"/>
</dbReference>
<protein>
    <recommendedName>
        <fullName evidence="4">Cysteine rich repeat protein</fullName>
    </recommendedName>
</protein>
<name>A0A6J5E5L0_9BURK</name>
<feature type="chain" id="PRO_5027087901" description="Cysteine rich repeat protein" evidence="1">
    <location>
        <begin position="23"/>
        <end position="82"/>
    </location>
</feature>
<evidence type="ECO:0000313" key="3">
    <source>
        <dbReference type="Proteomes" id="UP000494329"/>
    </source>
</evidence>
<keyword evidence="3" id="KW-1185">Reference proteome</keyword>
<reference evidence="2 3" key="1">
    <citation type="submission" date="2020-04" db="EMBL/GenBank/DDBJ databases">
        <authorList>
            <person name="De Canck E."/>
        </authorList>
    </citation>
    <scope>NUCLEOTIDE SEQUENCE [LARGE SCALE GENOMIC DNA]</scope>
    <source>
        <strain evidence="2 3">LMG 29739</strain>
    </source>
</reference>
<keyword evidence="1" id="KW-0732">Signal</keyword>
<feature type="signal peptide" evidence="1">
    <location>
        <begin position="1"/>
        <end position="22"/>
    </location>
</feature>
<dbReference type="Proteomes" id="UP000494329">
    <property type="component" value="Unassembled WGS sequence"/>
</dbReference>
<evidence type="ECO:0000313" key="2">
    <source>
        <dbReference type="EMBL" id="CAB3760904.1"/>
    </source>
</evidence>
<gene>
    <name evidence="2" type="ORF">LMG29739_03491</name>
</gene>
<proteinExistence type="predicted"/>
<dbReference type="AlphaFoldDB" id="A0A6J5E5L0"/>
<evidence type="ECO:0000256" key="1">
    <source>
        <dbReference type="SAM" id="SignalP"/>
    </source>
</evidence>
<organism evidence="2 3">
    <name type="scientific">Paraburkholderia solisilvae</name>
    <dbReference type="NCBI Taxonomy" id="624376"/>
    <lineage>
        <taxon>Bacteria</taxon>
        <taxon>Pseudomonadati</taxon>
        <taxon>Pseudomonadota</taxon>
        <taxon>Betaproteobacteria</taxon>
        <taxon>Burkholderiales</taxon>
        <taxon>Burkholderiaceae</taxon>
        <taxon>Paraburkholderia</taxon>
    </lineage>
</organism>